<dbReference type="InterPro" id="IPR006674">
    <property type="entry name" value="HD_domain"/>
</dbReference>
<dbReference type="InterPro" id="IPR003607">
    <property type="entry name" value="HD/PDEase_dom"/>
</dbReference>
<dbReference type="EMBL" id="WHLY01000002">
    <property type="protein sequence ID" value="MPR35236.1"/>
    <property type="molecule type" value="Genomic_DNA"/>
</dbReference>
<organism evidence="2 3">
    <name type="scientific">Salmonirosea aquatica</name>
    <dbReference type="NCBI Taxonomy" id="2654236"/>
    <lineage>
        <taxon>Bacteria</taxon>
        <taxon>Pseudomonadati</taxon>
        <taxon>Bacteroidota</taxon>
        <taxon>Cytophagia</taxon>
        <taxon>Cytophagales</taxon>
        <taxon>Spirosomataceae</taxon>
        <taxon>Salmonirosea</taxon>
    </lineage>
</organism>
<evidence type="ECO:0000259" key="1">
    <source>
        <dbReference type="SMART" id="SM00471"/>
    </source>
</evidence>
<dbReference type="GO" id="GO:0006203">
    <property type="term" value="P:dGTP catabolic process"/>
    <property type="evidence" value="ECO:0007669"/>
    <property type="project" value="TreeGrafter"/>
</dbReference>
<gene>
    <name evidence="2" type="ORF">GBK04_18235</name>
</gene>
<dbReference type="SUPFAM" id="SSF109604">
    <property type="entry name" value="HD-domain/PDEase-like"/>
    <property type="match status" value="1"/>
</dbReference>
<dbReference type="SMART" id="SM00471">
    <property type="entry name" value="HDc"/>
    <property type="match status" value="1"/>
</dbReference>
<comment type="caution">
    <text evidence="2">The sequence shown here is derived from an EMBL/GenBank/DDBJ whole genome shotgun (WGS) entry which is preliminary data.</text>
</comment>
<name>A0A7C9BE31_9BACT</name>
<dbReference type="InterPro" id="IPR050135">
    <property type="entry name" value="dGTPase-like"/>
</dbReference>
<reference evidence="2 3" key="1">
    <citation type="submission" date="2019-10" db="EMBL/GenBank/DDBJ databases">
        <title>Draft Genome Sequence of Cytophagaceae sp. SJW1-29.</title>
        <authorList>
            <person name="Choi A."/>
        </authorList>
    </citation>
    <scope>NUCLEOTIDE SEQUENCE [LARGE SCALE GENOMIC DNA]</scope>
    <source>
        <strain evidence="2 3">SJW1-29</strain>
    </source>
</reference>
<accession>A0A7C9BE31</accession>
<dbReference type="Gene3D" id="1.10.3210.10">
    <property type="entry name" value="Hypothetical protein af1432"/>
    <property type="match status" value="1"/>
</dbReference>
<dbReference type="CDD" id="cd00077">
    <property type="entry name" value="HDc"/>
    <property type="match status" value="1"/>
</dbReference>
<proteinExistence type="predicted"/>
<sequence length="439" mass="50079">MHGGSFVSEPNSLLLQQSDNYTIQPIDTPLNKRKILNDPVYGFITIPSELLFDLVEHPYFQRLRRIRQLGMADLVYPGALHTRFHHALGAMHLMGQALKSLQEKGHLIWEPECEAAQIAILLHDIGHGPFSHVLENTLLSGVPHEQLSLLFMKDMNRAMNGRLDMAIQMFQGTYPRHFFHQLVSSQLDMDRMDYLNRDCFYTGVAEGTIGANRIIKMLDIHKDELVVEEKGLLSIENFLNARRLMYWQVYLHKTSLCAEAMLTQIIRRARDLSEAGADLYASSDLGFFLRNRSALDDFKKDADLLQTFARLDDYDIWSALKAWARYPDPVLSTLCQGLLNRHLFKIQFLDSPPSSELLEVLHRQLAAQGVPQDLISYFLVEGQTTNSAYVTGEDQIKVKMKNNTIVDIVEASELPTIQALSKIVRKYYVCWAKTVSLPA</sequence>
<dbReference type="Pfam" id="PF01966">
    <property type="entry name" value="HD"/>
    <property type="match status" value="1"/>
</dbReference>
<protein>
    <submittedName>
        <fullName evidence="2">HD domain-containing protein</fullName>
    </submittedName>
</protein>
<evidence type="ECO:0000313" key="3">
    <source>
        <dbReference type="Proteomes" id="UP000479293"/>
    </source>
</evidence>
<evidence type="ECO:0000313" key="2">
    <source>
        <dbReference type="EMBL" id="MPR35236.1"/>
    </source>
</evidence>
<keyword evidence="3" id="KW-1185">Reference proteome</keyword>
<dbReference type="PANTHER" id="PTHR11373:SF4">
    <property type="entry name" value="DEOXYNUCLEOSIDE TRIPHOSPHATE TRIPHOSPHOHYDROLASE SAMHD1"/>
    <property type="match status" value="1"/>
</dbReference>
<feature type="domain" description="HD/PDEase" evidence="1">
    <location>
        <begin position="79"/>
        <end position="204"/>
    </location>
</feature>
<dbReference type="Proteomes" id="UP000479293">
    <property type="component" value="Unassembled WGS sequence"/>
</dbReference>
<dbReference type="Pfam" id="PF19276">
    <property type="entry name" value="HD_assoc_2"/>
    <property type="match status" value="1"/>
</dbReference>
<dbReference type="AlphaFoldDB" id="A0A7C9BE31"/>
<dbReference type="PANTHER" id="PTHR11373">
    <property type="entry name" value="DEOXYNUCLEOSIDE TRIPHOSPHATE TRIPHOSPHOHYDROLASE"/>
    <property type="match status" value="1"/>
</dbReference>
<dbReference type="GO" id="GO:0008832">
    <property type="term" value="F:dGTPase activity"/>
    <property type="evidence" value="ECO:0007669"/>
    <property type="project" value="TreeGrafter"/>
</dbReference>
<dbReference type="InterPro" id="IPR045509">
    <property type="entry name" value="HD_assoc_2"/>
</dbReference>